<proteinExistence type="predicted"/>
<dbReference type="FunFam" id="3.30.70.270:FF:000020">
    <property type="entry name" value="Transposon Tf2-6 polyprotein-like Protein"/>
    <property type="match status" value="1"/>
</dbReference>
<keyword evidence="4" id="KW-0378">Hydrolase</keyword>
<sequence length="1223" mass="140427">MLRNYPNHDIPRHIQAHTFYHGLTDGGKDKLNHLNKDSFLSGTTAECHNLLNNLVANHYEKKSERATPPKAAGVIEVDQVTTLNAKIDFLMQSMRNFGVNQVQHTPITCEKCGEGHPSDQCPHSVESIQFQVQQSMQEKKPSLEETFIQFMASTAANFKMMETQIGQLANAINSRPQGSLPSNTKPNPRQDGKEVISEEKEKEVESPLEVKALEQMSSYVKFMKDILSKKRRLGDYETVALTEECSAIIQNKLPPKLKDPRSFTIPCTTGTHFSGRALCDLGASINLIPYSIYRTLGLGEAKPTSITIQLVDRSLMYPNGVIEDILVKVDKFIFPAYFVVFNMEVDSEIPIILGRPFLATGRTLIDVQKGKLTMRVQEQQITFNVFKAMKFPNENLLDEENEEDYEVVKTLDASKYFKSRRVESLERSAPSKVLKPSIEEHPTLELKPLPNHLCYAYLGEFDTLPVIISSSLSDLQILLEDDQKPSVKSQRRLNPIMKEVVKKEIIKWLDAGIIYPISDSSWKGGITVAPNMHNELIPIRTVTGWRVCMDYRKLNKATRKDHFPLPFIDQMLDRLAGKKFYCFLDGYSGMSFELCNAPATFQRCMMAIFTDIVENFLEVFIDNFSVYGNSFDECLNNLSSVLKRCEEANLVLNWEKCHFMVQEGIILGHNISNRGIEIDKAKLKIIEKLPPPTSVKGVHSFLRHVGFYRRFIKDFSKISKPLRNLLEKDIPLKFDDACLDAFNDLKGRLISAPIITVPDWSFPFELMCNASDFAIGAILGQRKDKIFRSIYYASKILNDAQLNYTTTEKELLAFVFAFDKFRSYLVGTKVIVYTDHATIRYLIEKNDVLLLQEFDLEIRDRKGTKNQIADHLSRLESPAKTNEPNLINDNFPDEQLLAIVALDMPCLFKDAHSFVANCDRCQRIGNISRRHEMPPNTILEVELFDVWGIDFMGPFVPSFGNMYILVAVDYVSKWVEAVAVPNNDSKVVVNFIKKNIFTRFGSPRAIISDGGTHFCNRSFEALLSKYSVKHKIFTPYHPQTGGQVEDWSKRLDEALWAYRTVFKTPIRMSPYHLIFGKACHLPVELEHNTYWAIRKLNFDVQAAGEKRLLQLNELDEFRLQAYKNAKIYKEKTKRWHDKKIVERRFEPGQYVLLFNSRLKLFPGKLKSHWTGPFRNTKVYPHRAMELENENSRNRFKVNAQRIKHYWRGVVDRQHTSVTLNDVN</sequence>
<dbReference type="SUPFAM" id="SSF53098">
    <property type="entry name" value="Ribonuclease H-like"/>
    <property type="match status" value="1"/>
</dbReference>
<dbReference type="Pfam" id="PF00078">
    <property type="entry name" value="RVT_1"/>
    <property type="match status" value="1"/>
</dbReference>
<keyword evidence="5" id="KW-0511">Multifunctional enzyme</keyword>
<dbReference type="InterPro" id="IPR043128">
    <property type="entry name" value="Rev_trsase/Diguanyl_cyclase"/>
</dbReference>
<feature type="compositionally biased region" description="Polar residues" evidence="6">
    <location>
        <begin position="173"/>
        <end position="187"/>
    </location>
</feature>
<protein>
    <submittedName>
        <fullName evidence="8">DNA-directed DNA polymerase</fullName>
        <ecNumber evidence="8">2.7.7.7</ecNumber>
    </submittedName>
</protein>
<keyword evidence="2 8" id="KW-0548">Nucleotidyltransferase</keyword>
<dbReference type="Pfam" id="PF17919">
    <property type="entry name" value="RT_RNaseH_2"/>
    <property type="match status" value="1"/>
</dbReference>
<dbReference type="InterPro" id="IPR000477">
    <property type="entry name" value="RT_dom"/>
</dbReference>
<dbReference type="Gene3D" id="3.10.20.370">
    <property type="match status" value="1"/>
</dbReference>
<dbReference type="STRING" id="429701.A0A2G9I766"/>
<dbReference type="InterPro" id="IPR041577">
    <property type="entry name" value="RT_RNaseH_2"/>
</dbReference>
<dbReference type="OrthoDB" id="10055717at2759"/>
<dbReference type="SUPFAM" id="SSF56672">
    <property type="entry name" value="DNA/RNA polymerases"/>
    <property type="match status" value="1"/>
</dbReference>
<dbReference type="FunFam" id="3.10.20.370:FF:000001">
    <property type="entry name" value="Retrovirus-related Pol polyprotein from transposon 17.6-like protein"/>
    <property type="match status" value="1"/>
</dbReference>
<organism evidence="8 9">
    <name type="scientific">Handroanthus impetiginosus</name>
    <dbReference type="NCBI Taxonomy" id="429701"/>
    <lineage>
        <taxon>Eukaryota</taxon>
        <taxon>Viridiplantae</taxon>
        <taxon>Streptophyta</taxon>
        <taxon>Embryophyta</taxon>
        <taxon>Tracheophyta</taxon>
        <taxon>Spermatophyta</taxon>
        <taxon>Magnoliopsida</taxon>
        <taxon>eudicotyledons</taxon>
        <taxon>Gunneridae</taxon>
        <taxon>Pentapetalae</taxon>
        <taxon>asterids</taxon>
        <taxon>lamiids</taxon>
        <taxon>Lamiales</taxon>
        <taxon>Bignoniaceae</taxon>
        <taxon>Crescentiina</taxon>
        <taxon>Tabebuia alliance</taxon>
        <taxon>Handroanthus</taxon>
    </lineage>
</organism>
<feature type="region of interest" description="Disordered" evidence="6">
    <location>
        <begin position="173"/>
        <end position="204"/>
    </location>
</feature>
<dbReference type="InterPro" id="IPR036397">
    <property type="entry name" value="RNaseH_sf"/>
</dbReference>
<evidence type="ECO:0000256" key="2">
    <source>
        <dbReference type="ARBA" id="ARBA00022695"/>
    </source>
</evidence>
<keyword evidence="1 8" id="KW-0808">Transferase</keyword>
<feature type="compositionally biased region" description="Basic and acidic residues" evidence="6">
    <location>
        <begin position="188"/>
        <end position="204"/>
    </location>
</feature>
<dbReference type="CDD" id="cd09274">
    <property type="entry name" value="RNase_HI_RT_Ty3"/>
    <property type="match status" value="1"/>
</dbReference>
<keyword evidence="8" id="KW-0239">DNA-directed DNA polymerase</keyword>
<evidence type="ECO:0000313" key="8">
    <source>
        <dbReference type="EMBL" id="PIN25603.1"/>
    </source>
</evidence>
<dbReference type="PROSITE" id="PS50994">
    <property type="entry name" value="INTEGRASE"/>
    <property type="match status" value="1"/>
</dbReference>
<feature type="domain" description="Integrase catalytic" evidence="7">
    <location>
        <begin position="930"/>
        <end position="1055"/>
    </location>
</feature>
<evidence type="ECO:0000256" key="4">
    <source>
        <dbReference type="ARBA" id="ARBA00022759"/>
    </source>
</evidence>
<dbReference type="InterPro" id="IPR001584">
    <property type="entry name" value="Integrase_cat-core"/>
</dbReference>
<dbReference type="Gene3D" id="2.40.70.10">
    <property type="entry name" value="Acid Proteases"/>
    <property type="match status" value="1"/>
</dbReference>
<reference evidence="9" key="1">
    <citation type="journal article" date="2018" name="Gigascience">
        <title>Genome assembly of the Pink Ipe (Handroanthus impetiginosus, Bignoniaceae), a highly valued, ecologically keystone Neotropical timber forest tree.</title>
        <authorList>
            <person name="Silva-Junior O.B."/>
            <person name="Grattapaglia D."/>
            <person name="Novaes E."/>
            <person name="Collevatti R.G."/>
        </authorList>
    </citation>
    <scope>NUCLEOTIDE SEQUENCE [LARGE SCALE GENOMIC DNA]</scope>
    <source>
        <strain evidence="9">cv. UFG-1</strain>
    </source>
</reference>
<keyword evidence="4" id="KW-0255">Endonuclease</keyword>
<dbReference type="PANTHER" id="PTHR37984:SF5">
    <property type="entry name" value="PROTEIN NYNRIN-LIKE"/>
    <property type="match status" value="1"/>
</dbReference>
<dbReference type="InterPro" id="IPR050951">
    <property type="entry name" value="Retrovirus_Pol_polyprotein"/>
</dbReference>
<dbReference type="InterPro" id="IPR021109">
    <property type="entry name" value="Peptidase_aspartic_dom_sf"/>
</dbReference>
<evidence type="ECO:0000259" key="7">
    <source>
        <dbReference type="PROSITE" id="PS50994"/>
    </source>
</evidence>
<dbReference type="GO" id="GO:0003676">
    <property type="term" value="F:nucleic acid binding"/>
    <property type="evidence" value="ECO:0007669"/>
    <property type="project" value="InterPro"/>
</dbReference>
<dbReference type="PANTHER" id="PTHR37984">
    <property type="entry name" value="PROTEIN CBG26694"/>
    <property type="match status" value="1"/>
</dbReference>
<gene>
    <name evidence="8" type="ORF">CDL12_01653</name>
</gene>
<keyword evidence="9" id="KW-1185">Reference proteome</keyword>
<evidence type="ECO:0000256" key="5">
    <source>
        <dbReference type="ARBA" id="ARBA00023268"/>
    </source>
</evidence>
<dbReference type="EMBL" id="NKXS01000211">
    <property type="protein sequence ID" value="PIN25603.1"/>
    <property type="molecule type" value="Genomic_DNA"/>
</dbReference>
<dbReference type="Gene3D" id="3.30.420.10">
    <property type="entry name" value="Ribonuclease H-like superfamily/Ribonuclease H"/>
    <property type="match status" value="1"/>
</dbReference>
<dbReference type="FunFam" id="3.30.70.270:FF:000003">
    <property type="entry name" value="Transposon Ty3-G Gag-Pol polyprotein"/>
    <property type="match status" value="1"/>
</dbReference>
<evidence type="ECO:0000313" key="9">
    <source>
        <dbReference type="Proteomes" id="UP000231279"/>
    </source>
</evidence>
<dbReference type="GO" id="GO:0003887">
    <property type="term" value="F:DNA-directed DNA polymerase activity"/>
    <property type="evidence" value="ECO:0007669"/>
    <property type="project" value="UniProtKB-KW"/>
</dbReference>
<accession>A0A2G9I766</accession>
<dbReference type="Proteomes" id="UP000231279">
    <property type="component" value="Unassembled WGS sequence"/>
</dbReference>
<dbReference type="GO" id="GO:0004519">
    <property type="term" value="F:endonuclease activity"/>
    <property type="evidence" value="ECO:0007669"/>
    <property type="project" value="UniProtKB-KW"/>
</dbReference>
<dbReference type="CDD" id="cd01647">
    <property type="entry name" value="RT_LTR"/>
    <property type="match status" value="1"/>
</dbReference>
<keyword evidence="3" id="KW-0540">Nuclease</keyword>
<evidence type="ECO:0000256" key="1">
    <source>
        <dbReference type="ARBA" id="ARBA00022679"/>
    </source>
</evidence>
<dbReference type="Pfam" id="PF00665">
    <property type="entry name" value="rve"/>
    <property type="match status" value="1"/>
</dbReference>
<name>A0A2G9I766_9LAMI</name>
<dbReference type="InterPro" id="IPR012337">
    <property type="entry name" value="RNaseH-like_sf"/>
</dbReference>
<dbReference type="GO" id="GO:0015074">
    <property type="term" value="P:DNA integration"/>
    <property type="evidence" value="ECO:0007669"/>
    <property type="project" value="InterPro"/>
</dbReference>
<dbReference type="CDD" id="cd00303">
    <property type="entry name" value="retropepsin_like"/>
    <property type="match status" value="1"/>
</dbReference>
<dbReference type="Gene3D" id="3.30.70.270">
    <property type="match status" value="2"/>
</dbReference>
<dbReference type="InterPro" id="IPR043502">
    <property type="entry name" value="DNA/RNA_pol_sf"/>
</dbReference>
<comment type="caution">
    <text evidence="8">The sequence shown here is derived from an EMBL/GenBank/DDBJ whole genome shotgun (WGS) entry which is preliminary data.</text>
</comment>
<evidence type="ECO:0000256" key="6">
    <source>
        <dbReference type="SAM" id="MobiDB-lite"/>
    </source>
</evidence>
<dbReference type="AlphaFoldDB" id="A0A2G9I766"/>
<dbReference type="EC" id="2.7.7.7" evidence="8"/>
<evidence type="ECO:0000256" key="3">
    <source>
        <dbReference type="ARBA" id="ARBA00022722"/>
    </source>
</evidence>